<dbReference type="Gene3D" id="1.10.10.60">
    <property type="entry name" value="Homeodomain-like"/>
    <property type="match status" value="2"/>
</dbReference>
<evidence type="ECO:0000256" key="3">
    <source>
        <dbReference type="ARBA" id="ARBA00023163"/>
    </source>
</evidence>
<dbReference type="InterPro" id="IPR053142">
    <property type="entry name" value="PchR_regulatory_protein"/>
</dbReference>
<dbReference type="PANTHER" id="PTHR47893:SF1">
    <property type="entry name" value="REGULATORY PROTEIN PCHR"/>
    <property type="match status" value="1"/>
</dbReference>
<reference evidence="6" key="1">
    <citation type="journal article" date="2014" name="Soil Biol. Biochem.">
        <title>Structure and function of bacterial communities in ageing soils: Insights from the Mendocino ecological staircase.</title>
        <authorList>
            <person name="Uroz S."/>
            <person name="Tech J.J."/>
            <person name="Sawaya N.A."/>
            <person name="Frey-Klett P."/>
            <person name="Leveau J.H.J."/>
        </authorList>
    </citation>
    <scope>NUCLEOTIDE SEQUENCE [LARGE SCALE GENOMIC DNA]</scope>
    <source>
        <strain evidence="6">Cal35</strain>
    </source>
</reference>
<name>A0A0A1FDN4_9BURK</name>
<dbReference type="EMBL" id="CP009962">
    <property type="protein sequence ID" value="AIY40972.1"/>
    <property type="molecule type" value="Genomic_DNA"/>
</dbReference>
<evidence type="ECO:0000259" key="4">
    <source>
        <dbReference type="PROSITE" id="PS01124"/>
    </source>
</evidence>
<dbReference type="SMART" id="SM00342">
    <property type="entry name" value="HTH_ARAC"/>
    <property type="match status" value="1"/>
</dbReference>
<accession>A0A0A1FDN4</accession>
<evidence type="ECO:0000256" key="2">
    <source>
        <dbReference type="ARBA" id="ARBA00023125"/>
    </source>
</evidence>
<keyword evidence="6" id="KW-1185">Reference proteome</keyword>
<feature type="domain" description="HTH araC/xylS-type" evidence="4">
    <location>
        <begin position="236"/>
        <end position="334"/>
    </location>
</feature>
<dbReference type="PANTHER" id="PTHR47893">
    <property type="entry name" value="REGULATORY PROTEIN PCHR"/>
    <property type="match status" value="1"/>
</dbReference>
<dbReference type="RefSeq" id="WP_038495609.1">
    <property type="nucleotide sequence ID" value="NZ_CP009962.1"/>
</dbReference>
<organism evidence="5 6">
    <name type="scientific">Collimonas arenae</name>
    <dbReference type="NCBI Taxonomy" id="279058"/>
    <lineage>
        <taxon>Bacteria</taxon>
        <taxon>Pseudomonadati</taxon>
        <taxon>Pseudomonadota</taxon>
        <taxon>Betaproteobacteria</taxon>
        <taxon>Burkholderiales</taxon>
        <taxon>Oxalobacteraceae</taxon>
        <taxon>Collimonas</taxon>
    </lineage>
</organism>
<dbReference type="InterPro" id="IPR018062">
    <property type="entry name" value="HTH_AraC-typ_CS"/>
</dbReference>
<evidence type="ECO:0000313" key="6">
    <source>
        <dbReference type="Proteomes" id="UP000030302"/>
    </source>
</evidence>
<gene>
    <name evidence="5" type="ORF">LT85_1814</name>
</gene>
<evidence type="ECO:0000313" key="5">
    <source>
        <dbReference type="EMBL" id="AIY40972.1"/>
    </source>
</evidence>
<keyword evidence="1" id="KW-0805">Transcription regulation</keyword>
<dbReference type="GO" id="GO:0043565">
    <property type="term" value="F:sequence-specific DNA binding"/>
    <property type="evidence" value="ECO:0007669"/>
    <property type="project" value="InterPro"/>
</dbReference>
<dbReference type="GO" id="GO:0003700">
    <property type="term" value="F:DNA-binding transcription factor activity"/>
    <property type="evidence" value="ECO:0007669"/>
    <property type="project" value="InterPro"/>
</dbReference>
<dbReference type="AlphaFoldDB" id="A0A0A1FDN4"/>
<sequence>MTAPSDTHQQLLTREQLSARNRQSAVNHQILNPVLEPGSAVLKGSFEVTRLRAGLVLHRADVEDLHAMTIQATLSPGMTLALVMDGRADISYGKQRFLLGPRCDAGGNLLREGVLTSFAETDSFSRRSQRGGSERTVSIGMTPEWLEDGLAEFASHASVMAFNRRHLASLTWRPSARAIALAEQMFRPPRHVGSLHHLYLESRVLEFLIEALNASSLALKPQQHKGLRLKEYQRIDRLRALLDSGEADQMSLEQIAGQAGINANTMQRQFRAICGSTVFEYLRDRRLQQAQQALEQDGASVSEAAAIAGYSNPANFATAFKRKYSITPKLARARLS</sequence>
<dbReference type="SUPFAM" id="SSF46689">
    <property type="entry name" value="Homeodomain-like"/>
    <property type="match status" value="2"/>
</dbReference>
<dbReference type="PROSITE" id="PS01124">
    <property type="entry name" value="HTH_ARAC_FAMILY_2"/>
    <property type="match status" value="1"/>
</dbReference>
<dbReference type="Pfam" id="PF12833">
    <property type="entry name" value="HTH_18"/>
    <property type="match status" value="1"/>
</dbReference>
<dbReference type="Proteomes" id="UP000030302">
    <property type="component" value="Chromosome"/>
</dbReference>
<keyword evidence="2" id="KW-0238">DNA-binding</keyword>
<dbReference type="KEGG" id="care:LT85_1814"/>
<dbReference type="OrthoDB" id="8766450at2"/>
<dbReference type="PROSITE" id="PS00041">
    <property type="entry name" value="HTH_ARAC_FAMILY_1"/>
    <property type="match status" value="1"/>
</dbReference>
<keyword evidence="3" id="KW-0804">Transcription</keyword>
<dbReference type="InterPro" id="IPR018060">
    <property type="entry name" value="HTH_AraC"/>
</dbReference>
<evidence type="ECO:0000256" key="1">
    <source>
        <dbReference type="ARBA" id="ARBA00023015"/>
    </source>
</evidence>
<protein>
    <submittedName>
        <fullName evidence="5">Transcriptional regulator</fullName>
    </submittedName>
</protein>
<proteinExistence type="predicted"/>
<dbReference type="InterPro" id="IPR009057">
    <property type="entry name" value="Homeodomain-like_sf"/>
</dbReference>
<dbReference type="HOGENOM" id="CLU_052345_1_1_4"/>
<dbReference type="STRING" id="279058.LT85_1814"/>